<protein>
    <submittedName>
        <fullName evidence="2">Uncharacterized protein</fullName>
    </submittedName>
</protein>
<gene>
    <name evidence="2" type="ORF">SAMN02745221_01458</name>
</gene>
<dbReference type="AlphaFoldDB" id="A0A1M5PF14"/>
<dbReference type="EMBL" id="FQWY01000022">
    <property type="protein sequence ID" value="SHH00404.1"/>
    <property type="molecule type" value="Genomic_DNA"/>
</dbReference>
<feature type="transmembrane region" description="Helical" evidence="1">
    <location>
        <begin position="70"/>
        <end position="90"/>
    </location>
</feature>
<reference evidence="3" key="1">
    <citation type="submission" date="2016-11" db="EMBL/GenBank/DDBJ databases">
        <authorList>
            <person name="Varghese N."/>
            <person name="Submissions S."/>
        </authorList>
    </citation>
    <scope>NUCLEOTIDE SEQUENCE [LARGE SCALE GENOMIC DNA]</scope>
    <source>
        <strain evidence="3">DSM 11003</strain>
    </source>
</reference>
<keyword evidence="3" id="KW-1185">Reference proteome</keyword>
<feature type="transmembrane region" description="Helical" evidence="1">
    <location>
        <begin position="38"/>
        <end position="58"/>
    </location>
</feature>
<name>A0A1M5PF14_9FIRM</name>
<accession>A0A1M5PF14</accession>
<proteinExistence type="predicted"/>
<sequence>MKLLSGLIAGILFGILLQRSRVIRYDKQIGALRLLDMTIVKFMFTTILVGMIGVHIFLDLGIIEKITYREFSWGGAVIGGLLFGIGWALIGYCPGTAWGALAEGRYDAGVGIIGMIVGALIVAELYPFLQKTVLSWGYLGSVSLPALWGINHWFIIIPFAIIVVILFIGLEKKQL</sequence>
<feature type="transmembrane region" description="Helical" evidence="1">
    <location>
        <begin position="150"/>
        <end position="170"/>
    </location>
</feature>
<keyword evidence="1" id="KW-0472">Membrane</keyword>
<dbReference type="Proteomes" id="UP000242329">
    <property type="component" value="Unassembled WGS sequence"/>
</dbReference>
<organism evidence="2 3">
    <name type="scientific">Thermosyntropha lipolytica DSM 11003</name>
    <dbReference type="NCBI Taxonomy" id="1123382"/>
    <lineage>
        <taxon>Bacteria</taxon>
        <taxon>Bacillati</taxon>
        <taxon>Bacillota</taxon>
        <taxon>Clostridia</taxon>
        <taxon>Eubacteriales</taxon>
        <taxon>Syntrophomonadaceae</taxon>
        <taxon>Thermosyntropha</taxon>
    </lineage>
</organism>
<evidence type="ECO:0000256" key="1">
    <source>
        <dbReference type="SAM" id="Phobius"/>
    </source>
</evidence>
<dbReference type="InterPro" id="IPR007272">
    <property type="entry name" value="Sulf_transp_TsuA/YedE"/>
</dbReference>
<dbReference type="OrthoDB" id="9790409at2"/>
<dbReference type="Pfam" id="PF04143">
    <property type="entry name" value="Sulf_transp"/>
    <property type="match status" value="1"/>
</dbReference>
<keyword evidence="1" id="KW-1133">Transmembrane helix</keyword>
<evidence type="ECO:0000313" key="3">
    <source>
        <dbReference type="Proteomes" id="UP000242329"/>
    </source>
</evidence>
<dbReference type="RefSeq" id="WP_073092182.1">
    <property type="nucleotide sequence ID" value="NZ_FQWY01000022.1"/>
</dbReference>
<feature type="transmembrane region" description="Helical" evidence="1">
    <location>
        <begin position="110"/>
        <end position="129"/>
    </location>
</feature>
<evidence type="ECO:0000313" key="2">
    <source>
        <dbReference type="EMBL" id="SHH00404.1"/>
    </source>
</evidence>
<keyword evidence="1" id="KW-0812">Transmembrane</keyword>
<dbReference type="STRING" id="1123382.SAMN02745221_01458"/>